<dbReference type="Proteomes" id="UP001195624">
    <property type="component" value="Unassembled WGS sequence"/>
</dbReference>
<keyword evidence="2" id="KW-1185">Reference proteome</keyword>
<accession>A0ABS4P6W1</accession>
<reference evidence="1 2" key="1">
    <citation type="submission" date="2021-03" db="EMBL/GenBank/DDBJ databases">
        <authorList>
            <person name="D'Agostino P."/>
            <person name="Huntemann M."/>
            <person name="Clum A."/>
            <person name="Spunde A."/>
            <person name="Palaniappan K."/>
            <person name="Ritter S."/>
            <person name="Mikhailova N."/>
            <person name="Chen I.-M."/>
            <person name="Stamatis D."/>
            <person name="Reddy T."/>
            <person name="O'Malley R."/>
            <person name="Daum C."/>
            <person name="Shapiro N."/>
            <person name="Ivanova N."/>
            <person name="Kyrpides N."/>
            <person name="Woyke T."/>
        </authorList>
    </citation>
    <scope>NUCLEOTIDE SEQUENCE [LARGE SCALE GENOMIC DNA]</scope>
    <source>
        <strain evidence="1 2">WS4403</strain>
    </source>
</reference>
<name>A0ABS4P6W1_9GAMM</name>
<proteinExistence type="predicted"/>
<gene>
    <name evidence="1" type="ORF">J2125_001586</name>
</gene>
<dbReference type="RefSeq" id="WP_017801361.1">
    <property type="nucleotide sequence ID" value="NZ_JAGGMQ010000001.1"/>
</dbReference>
<protein>
    <recommendedName>
        <fullName evidence="3">YqjK-like protein</fullName>
    </recommendedName>
</protein>
<reference evidence="2" key="2">
    <citation type="submission" date="2023-07" db="EMBL/GenBank/DDBJ databases">
        <title>Genome mining of underrepresented organisms for secondary metabolites.</title>
        <authorList>
            <person name="D'Agostino P.M."/>
        </authorList>
    </citation>
    <scope>NUCLEOTIDE SEQUENCE [LARGE SCALE GENOMIC DNA]</scope>
    <source>
        <strain evidence="2">WS4403</strain>
    </source>
</reference>
<dbReference type="EMBL" id="JAGGMQ010000001">
    <property type="protein sequence ID" value="MBP2168394.1"/>
    <property type="molecule type" value="Genomic_DNA"/>
</dbReference>
<dbReference type="Pfam" id="PF13997">
    <property type="entry name" value="YqjK"/>
    <property type="match status" value="1"/>
</dbReference>
<sequence>MSQRERQKRKSELLGMVQQQRLDLSAARRDWLAHTARYDHGWLTLISLRRYLLLGSSALAIWTTRKTRHKSGFLLRWARRGFGAWSTWRLIRKNFPQAD</sequence>
<organism evidence="1 2">
    <name type="scientific">Winslowiella toletana</name>
    <dbReference type="NCBI Taxonomy" id="92490"/>
    <lineage>
        <taxon>Bacteria</taxon>
        <taxon>Pseudomonadati</taxon>
        <taxon>Pseudomonadota</taxon>
        <taxon>Gammaproteobacteria</taxon>
        <taxon>Enterobacterales</taxon>
        <taxon>Erwiniaceae</taxon>
        <taxon>Winslowiella</taxon>
    </lineage>
</organism>
<evidence type="ECO:0008006" key="3">
    <source>
        <dbReference type="Google" id="ProtNLM"/>
    </source>
</evidence>
<evidence type="ECO:0000313" key="2">
    <source>
        <dbReference type="Proteomes" id="UP001195624"/>
    </source>
</evidence>
<comment type="caution">
    <text evidence="1">The sequence shown here is derived from an EMBL/GenBank/DDBJ whole genome shotgun (WGS) entry which is preliminary data.</text>
</comment>
<dbReference type="InterPro" id="IPR025612">
    <property type="entry name" value="YqjK"/>
</dbReference>
<evidence type="ECO:0000313" key="1">
    <source>
        <dbReference type="EMBL" id="MBP2168394.1"/>
    </source>
</evidence>